<evidence type="ECO:0000313" key="5">
    <source>
        <dbReference type="EMBL" id="GIF01868.1"/>
    </source>
</evidence>
<dbReference type="RefSeq" id="WP_203790808.1">
    <property type="nucleotide sequence ID" value="NZ_BOMV01000113.1"/>
</dbReference>
<dbReference type="InterPro" id="IPR001919">
    <property type="entry name" value="CBD2"/>
</dbReference>
<dbReference type="PANTHER" id="PTHR34823:SF1">
    <property type="entry name" value="CHITIN-BINDING TYPE-4 DOMAIN-CONTAINING PROTEIN"/>
    <property type="match status" value="1"/>
</dbReference>
<dbReference type="EMBL" id="BOMV01000113">
    <property type="protein sequence ID" value="GIF01868.1"/>
    <property type="molecule type" value="Genomic_DNA"/>
</dbReference>
<dbReference type="Proteomes" id="UP000636960">
    <property type="component" value="Unassembled WGS sequence"/>
</dbReference>
<dbReference type="InterPro" id="IPR008965">
    <property type="entry name" value="CBM2/CBM3_carb-bd_dom_sf"/>
</dbReference>
<evidence type="ECO:0000313" key="6">
    <source>
        <dbReference type="Proteomes" id="UP000636960"/>
    </source>
</evidence>
<keyword evidence="6" id="KW-1185">Reference proteome</keyword>
<name>A0A919K9G4_9ACTN</name>
<dbReference type="SMART" id="SM00637">
    <property type="entry name" value="CBD_II"/>
    <property type="match status" value="1"/>
</dbReference>
<feature type="chain" id="PRO_5038541944" description="CBM2 domain-containing protein" evidence="3">
    <location>
        <begin position="31"/>
        <end position="344"/>
    </location>
</feature>
<dbReference type="Gene3D" id="2.60.40.290">
    <property type="match status" value="1"/>
</dbReference>
<dbReference type="InterPro" id="IPR012291">
    <property type="entry name" value="CBM2_carb-bd_dom_sf"/>
</dbReference>
<dbReference type="GO" id="GO:0004553">
    <property type="term" value="F:hydrolase activity, hydrolyzing O-glycosyl compounds"/>
    <property type="evidence" value="ECO:0007669"/>
    <property type="project" value="InterPro"/>
</dbReference>
<feature type="region of interest" description="Disordered" evidence="2">
    <location>
        <begin position="224"/>
        <end position="246"/>
    </location>
</feature>
<dbReference type="InterPro" id="IPR004302">
    <property type="entry name" value="Cellulose/chitin-bd_N"/>
</dbReference>
<sequence>MTHQAFPRRAWIRRILLAVAAGLLASTVLAAPASAHGAVSDPIARHYGCYQRWPNGPSAQTATEDPMCHQAWQANPGAMWNWNGLLRDGVGGDHQSAVPDGQLCSGGMTANGRYAAFDEPGQWKTVDRPNRFTLNLYDQSSHGADYIHVYVTKQGFDPTTQRPRWSDLELAGQVTNVPTGTTTPVEVNAPGRTGHHIVYTVWQASHLDQSYYFCSDVNFTGGGPTPTPTATPTTQPTPTTSPTGNPNAGCSATYRVISQWSGGFQAEVRVTATSTAITTWTVSWALTSGERVNSAWGATVTTTGTTVSARNAAYNGSLGAGTSTTFGFIGSGTSSTPALTCTTP</sequence>
<dbReference type="Pfam" id="PF00553">
    <property type="entry name" value="CBM_2"/>
    <property type="match status" value="1"/>
</dbReference>
<dbReference type="PANTHER" id="PTHR34823">
    <property type="entry name" value="GLCNAC-BINDING PROTEIN A"/>
    <property type="match status" value="1"/>
</dbReference>
<reference evidence="5" key="1">
    <citation type="submission" date="2021-01" db="EMBL/GenBank/DDBJ databases">
        <title>Whole genome shotgun sequence of Actinoplanes rishiriensis NBRC 108556.</title>
        <authorList>
            <person name="Komaki H."/>
            <person name="Tamura T."/>
        </authorList>
    </citation>
    <scope>NUCLEOTIDE SEQUENCE</scope>
    <source>
        <strain evidence="5">NBRC 108556</strain>
    </source>
</reference>
<keyword evidence="1 3" id="KW-0732">Signal</keyword>
<gene>
    <name evidence="5" type="ORF">Ari01nite_93320</name>
</gene>
<dbReference type="SUPFAM" id="SSF49384">
    <property type="entry name" value="Carbohydrate-binding domain"/>
    <property type="match status" value="1"/>
</dbReference>
<protein>
    <recommendedName>
        <fullName evidence="4">CBM2 domain-containing protein</fullName>
    </recommendedName>
</protein>
<dbReference type="PROSITE" id="PS51173">
    <property type="entry name" value="CBM2"/>
    <property type="match status" value="1"/>
</dbReference>
<dbReference type="PROSITE" id="PS51318">
    <property type="entry name" value="TAT"/>
    <property type="match status" value="1"/>
</dbReference>
<feature type="signal peptide" evidence="3">
    <location>
        <begin position="1"/>
        <end position="30"/>
    </location>
</feature>
<dbReference type="CDD" id="cd21177">
    <property type="entry name" value="LPMO_AA10"/>
    <property type="match status" value="1"/>
</dbReference>
<organism evidence="5 6">
    <name type="scientific">Paractinoplanes rishiriensis</name>
    <dbReference type="NCBI Taxonomy" id="1050105"/>
    <lineage>
        <taxon>Bacteria</taxon>
        <taxon>Bacillati</taxon>
        <taxon>Actinomycetota</taxon>
        <taxon>Actinomycetes</taxon>
        <taxon>Micromonosporales</taxon>
        <taxon>Micromonosporaceae</taxon>
        <taxon>Paractinoplanes</taxon>
    </lineage>
</organism>
<feature type="domain" description="CBM2" evidence="4">
    <location>
        <begin position="243"/>
        <end position="344"/>
    </location>
</feature>
<dbReference type="SUPFAM" id="SSF81296">
    <property type="entry name" value="E set domains"/>
    <property type="match status" value="1"/>
</dbReference>
<dbReference type="Gene3D" id="2.70.50.50">
    <property type="entry name" value="chitin-binding protein cbp21"/>
    <property type="match status" value="1"/>
</dbReference>
<evidence type="ECO:0000256" key="1">
    <source>
        <dbReference type="ARBA" id="ARBA00022729"/>
    </source>
</evidence>
<dbReference type="InterPro" id="IPR014756">
    <property type="entry name" value="Ig_E-set"/>
</dbReference>
<evidence type="ECO:0000259" key="4">
    <source>
        <dbReference type="PROSITE" id="PS51173"/>
    </source>
</evidence>
<dbReference type="GO" id="GO:0005975">
    <property type="term" value="P:carbohydrate metabolic process"/>
    <property type="evidence" value="ECO:0007669"/>
    <property type="project" value="InterPro"/>
</dbReference>
<dbReference type="AlphaFoldDB" id="A0A919K9G4"/>
<accession>A0A919K9G4</accession>
<dbReference type="Pfam" id="PF03067">
    <property type="entry name" value="LPMO_10"/>
    <property type="match status" value="1"/>
</dbReference>
<proteinExistence type="predicted"/>
<evidence type="ECO:0000256" key="2">
    <source>
        <dbReference type="SAM" id="MobiDB-lite"/>
    </source>
</evidence>
<comment type="caution">
    <text evidence="5">The sequence shown here is derived from an EMBL/GenBank/DDBJ whole genome shotgun (WGS) entry which is preliminary data.</text>
</comment>
<dbReference type="GO" id="GO:0030247">
    <property type="term" value="F:polysaccharide binding"/>
    <property type="evidence" value="ECO:0007669"/>
    <property type="project" value="UniProtKB-UniRule"/>
</dbReference>
<feature type="compositionally biased region" description="Low complexity" evidence="2">
    <location>
        <begin position="228"/>
        <end position="246"/>
    </location>
</feature>
<evidence type="ECO:0000256" key="3">
    <source>
        <dbReference type="SAM" id="SignalP"/>
    </source>
</evidence>
<dbReference type="InterPro" id="IPR051024">
    <property type="entry name" value="GlcNAc_Chitin_IntDeg"/>
</dbReference>
<dbReference type="InterPro" id="IPR006311">
    <property type="entry name" value="TAT_signal"/>
</dbReference>